<evidence type="ECO:0000313" key="3">
    <source>
        <dbReference type="Proteomes" id="UP000009096"/>
    </source>
</evidence>
<dbReference type="VEuPathDB" id="FungiDB:FVEG_08192"/>
<dbReference type="Proteomes" id="UP000009096">
    <property type="component" value="Chromosome 3"/>
</dbReference>
<dbReference type="GeneID" id="30065947"/>
<feature type="compositionally biased region" description="Polar residues" evidence="1">
    <location>
        <begin position="84"/>
        <end position="94"/>
    </location>
</feature>
<dbReference type="AlphaFoldDB" id="W7M9Z5"/>
<name>W7M9Z5_GIBM7</name>
<protein>
    <submittedName>
        <fullName evidence="2">Uncharacterized protein</fullName>
    </submittedName>
</protein>
<proteinExistence type="predicted"/>
<feature type="region of interest" description="Disordered" evidence="1">
    <location>
        <begin position="84"/>
        <end position="103"/>
    </location>
</feature>
<evidence type="ECO:0000256" key="1">
    <source>
        <dbReference type="SAM" id="MobiDB-lite"/>
    </source>
</evidence>
<reference evidence="2 3" key="1">
    <citation type="journal article" date="2010" name="Nature">
        <title>Comparative genomics reveals mobile pathogenicity chromosomes in Fusarium.</title>
        <authorList>
            <person name="Ma L.J."/>
            <person name="van der Does H.C."/>
            <person name="Borkovich K.A."/>
            <person name="Coleman J.J."/>
            <person name="Daboussi M.J."/>
            <person name="Di Pietro A."/>
            <person name="Dufresne M."/>
            <person name="Freitag M."/>
            <person name="Grabherr M."/>
            <person name="Henrissat B."/>
            <person name="Houterman P.M."/>
            <person name="Kang S."/>
            <person name="Shim W.B."/>
            <person name="Woloshuk C."/>
            <person name="Xie X."/>
            <person name="Xu J.R."/>
            <person name="Antoniw J."/>
            <person name="Baker S.E."/>
            <person name="Bluhm B.H."/>
            <person name="Breakspear A."/>
            <person name="Brown D.W."/>
            <person name="Butchko R.A."/>
            <person name="Chapman S."/>
            <person name="Coulson R."/>
            <person name="Coutinho P.M."/>
            <person name="Danchin E.G."/>
            <person name="Diener A."/>
            <person name="Gale L.R."/>
            <person name="Gardiner D.M."/>
            <person name="Goff S."/>
            <person name="Hammond-Kosack K.E."/>
            <person name="Hilburn K."/>
            <person name="Hua-Van A."/>
            <person name="Jonkers W."/>
            <person name="Kazan K."/>
            <person name="Kodira C.D."/>
            <person name="Koehrsen M."/>
            <person name="Kumar L."/>
            <person name="Lee Y.H."/>
            <person name="Li L."/>
            <person name="Manners J.M."/>
            <person name="Miranda-Saavedra D."/>
            <person name="Mukherjee M."/>
            <person name="Park G."/>
            <person name="Park J."/>
            <person name="Park S.Y."/>
            <person name="Proctor R.H."/>
            <person name="Regev A."/>
            <person name="Ruiz-Roldan M.C."/>
            <person name="Sain D."/>
            <person name="Sakthikumar S."/>
            <person name="Sykes S."/>
            <person name="Schwartz D.C."/>
            <person name="Turgeon B.G."/>
            <person name="Wapinski I."/>
            <person name="Yoder O."/>
            <person name="Young S."/>
            <person name="Zeng Q."/>
            <person name="Zhou S."/>
            <person name="Galagan J."/>
            <person name="Cuomo C.A."/>
            <person name="Kistler H.C."/>
            <person name="Rep M."/>
        </authorList>
    </citation>
    <scope>NUCLEOTIDE SEQUENCE [LARGE SCALE GENOMIC DNA]</scope>
    <source>
        <strain evidence="3">M3125 / FGSC 7600</strain>
    </source>
</reference>
<organism evidence="2 3">
    <name type="scientific">Gibberella moniliformis (strain M3125 / FGSC 7600)</name>
    <name type="common">Maize ear and stalk rot fungus</name>
    <name type="synonym">Fusarium verticillioides</name>
    <dbReference type="NCBI Taxonomy" id="334819"/>
    <lineage>
        <taxon>Eukaryota</taxon>
        <taxon>Fungi</taxon>
        <taxon>Dikarya</taxon>
        <taxon>Ascomycota</taxon>
        <taxon>Pezizomycotina</taxon>
        <taxon>Sordariomycetes</taxon>
        <taxon>Hypocreomycetidae</taxon>
        <taxon>Hypocreales</taxon>
        <taxon>Nectriaceae</taxon>
        <taxon>Fusarium</taxon>
        <taxon>Fusarium fujikuroi species complex</taxon>
    </lineage>
</organism>
<sequence length="103" mass="11870">MSTRGRTNVDIQFIGVNYLFLENVRADRDTQRSILWRVFANDAIHYRTSERSLPVSTDTDVGFNRVPLLLILIWNDVSSESLFSSPFRVHSSNPAEEEGRRGR</sequence>
<dbReference type="OMA" id="ANDAIHY"/>
<keyword evidence="3" id="KW-1185">Reference proteome</keyword>
<evidence type="ECO:0000313" key="2">
    <source>
        <dbReference type="EMBL" id="EWG48408.1"/>
    </source>
</evidence>
<gene>
    <name evidence="2" type="ORF">FVEG_08192</name>
</gene>
<dbReference type="EMBL" id="DS022251">
    <property type="protein sequence ID" value="EWG48408.1"/>
    <property type="molecule type" value="Genomic_DNA"/>
</dbReference>
<dbReference type="HOGENOM" id="CLU_2263994_0_0_1"/>
<dbReference type="RefSeq" id="XP_018754599.1">
    <property type="nucleotide sequence ID" value="XM_018897040.1"/>
</dbReference>
<dbReference type="KEGG" id="fvr:FVEG_08192"/>
<accession>W7M9Z5</accession>